<evidence type="ECO:0000313" key="1">
    <source>
        <dbReference type="EMBL" id="KAJ7359709.1"/>
    </source>
</evidence>
<evidence type="ECO:0008006" key="3">
    <source>
        <dbReference type="Google" id="ProtNLM"/>
    </source>
</evidence>
<dbReference type="SUPFAM" id="SSF52047">
    <property type="entry name" value="RNI-like"/>
    <property type="match status" value="1"/>
</dbReference>
<comment type="caution">
    <text evidence="1">The sequence shown here is derived from an EMBL/GenBank/DDBJ whole genome shotgun (WGS) entry which is preliminary data.</text>
</comment>
<dbReference type="InterPro" id="IPR032675">
    <property type="entry name" value="LRR_dom_sf"/>
</dbReference>
<keyword evidence="2" id="KW-1185">Reference proteome</keyword>
<evidence type="ECO:0000313" key="2">
    <source>
        <dbReference type="Proteomes" id="UP001218218"/>
    </source>
</evidence>
<accession>A0AAD7AJ53</accession>
<gene>
    <name evidence="1" type="ORF">DFH08DRAFT_415547</name>
</gene>
<protein>
    <recommendedName>
        <fullName evidence="3">F-box domain-containing protein</fullName>
    </recommendedName>
</protein>
<dbReference type="Gene3D" id="3.80.10.10">
    <property type="entry name" value="Ribonuclease Inhibitor"/>
    <property type="match status" value="1"/>
</dbReference>
<dbReference type="Proteomes" id="UP001218218">
    <property type="component" value="Unassembled WGS sequence"/>
</dbReference>
<dbReference type="EMBL" id="JARIHO010000006">
    <property type="protein sequence ID" value="KAJ7359709.1"/>
    <property type="molecule type" value="Genomic_DNA"/>
</dbReference>
<dbReference type="AlphaFoldDB" id="A0AAD7AJ53"/>
<name>A0AAD7AJ53_9AGAR</name>
<reference evidence="1" key="1">
    <citation type="submission" date="2023-03" db="EMBL/GenBank/DDBJ databases">
        <title>Massive genome expansion in bonnet fungi (Mycena s.s.) driven by repeated elements and novel gene families across ecological guilds.</title>
        <authorList>
            <consortium name="Lawrence Berkeley National Laboratory"/>
            <person name="Harder C.B."/>
            <person name="Miyauchi S."/>
            <person name="Viragh M."/>
            <person name="Kuo A."/>
            <person name="Thoen E."/>
            <person name="Andreopoulos B."/>
            <person name="Lu D."/>
            <person name="Skrede I."/>
            <person name="Drula E."/>
            <person name="Henrissat B."/>
            <person name="Morin E."/>
            <person name="Kohler A."/>
            <person name="Barry K."/>
            <person name="LaButti K."/>
            <person name="Morin E."/>
            <person name="Salamov A."/>
            <person name="Lipzen A."/>
            <person name="Mereny Z."/>
            <person name="Hegedus B."/>
            <person name="Baldrian P."/>
            <person name="Stursova M."/>
            <person name="Weitz H."/>
            <person name="Taylor A."/>
            <person name="Grigoriev I.V."/>
            <person name="Nagy L.G."/>
            <person name="Martin F."/>
            <person name="Kauserud H."/>
        </authorList>
    </citation>
    <scope>NUCLEOTIDE SEQUENCE</scope>
    <source>
        <strain evidence="1">CBHHK002</strain>
    </source>
</reference>
<proteinExistence type="predicted"/>
<organism evidence="1 2">
    <name type="scientific">Mycena albidolilacea</name>
    <dbReference type="NCBI Taxonomy" id="1033008"/>
    <lineage>
        <taxon>Eukaryota</taxon>
        <taxon>Fungi</taxon>
        <taxon>Dikarya</taxon>
        <taxon>Basidiomycota</taxon>
        <taxon>Agaricomycotina</taxon>
        <taxon>Agaricomycetes</taxon>
        <taxon>Agaricomycetidae</taxon>
        <taxon>Agaricales</taxon>
        <taxon>Marasmiineae</taxon>
        <taxon>Mycenaceae</taxon>
        <taxon>Mycena</taxon>
    </lineage>
</organism>
<sequence length="436" mass="49070">MATRHSQRLIDPAERLPLELLVEVFHLCDTSLNHIGLKLPDGLFTARAPWVLTHVCQRWRSVALSSPQLWRKITINLSTDEDEEDGYTAGLYELTALFLKRSAQARIAVVLTGDDLPETWPVLDLLMDECDRWDDLSIYAETPVIRGLAKIRGRLPRLARLELIRSEYEEEESITLDMFSEAPCLRNVIFRYDPSFNVLVPWSQLTTFTTSYVELALILNALRELVNLETLTLDRQGDEGNMGQLPMALLPSLRKLILTTGPDQESHPGLLLDHMSPPALEYLDLDCEDSAICPHVASFISRSGCRLDSFILNYYDTLDTPLLAVLRLMPDLARLDLCGTNATDLFLTQLTRVLPGLSPEIIPHLESLILRAHFNQELFLRLIQSRFAPAQDFNEPELVCKLRFVGLKLSAQDIEPVLGHGLSALSALGLDGAMLH</sequence>
<dbReference type="PANTHER" id="PTHR38926:SF72">
    <property type="entry name" value="IM:7136021-RELATED"/>
    <property type="match status" value="1"/>
</dbReference>
<dbReference type="PANTHER" id="PTHR38926">
    <property type="entry name" value="F-BOX DOMAIN CONTAINING PROTEIN, EXPRESSED"/>
    <property type="match status" value="1"/>
</dbReference>